<proteinExistence type="inferred from homology"/>
<evidence type="ECO:0000256" key="1">
    <source>
        <dbReference type="ARBA" id="ARBA00008857"/>
    </source>
</evidence>
<dbReference type="InterPro" id="IPR050090">
    <property type="entry name" value="Tyrosine_recombinase_XerCD"/>
</dbReference>
<dbReference type="SUPFAM" id="SSF56349">
    <property type="entry name" value="DNA breaking-rejoining enzymes"/>
    <property type="match status" value="1"/>
</dbReference>
<dbReference type="GO" id="GO:0015074">
    <property type="term" value="P:DNA integration"/>
    <property type="evidence" value="ECO:0007669"/>
    <property type="project" value="InterPro"/>
</dbReference>
<dbReference type="Gene3D" id="1.10.150.130">
    <property type="match status" value="1"/>
</dbReference>
<keyword evidence="2" id="KW-0238">DNA-binding</keyword>
<dbReference type="RefSeq" id="WP_207500753.1">
    <property type="nucleotide sequence ID" value="NZ_FNIR01000014.1"/>
</dbReference>
<dbReference type="Pfam" id="PF00589">
    <property type="entry name" value="Phage_integrase"/>
    <property type="match status" value="1"/>
</dbReference>
<dbReference type="InterPro" id="IPR013762">
    <property type="entry name" value="Integrase-like_cat_sf"/>
</dbReference>
<dbReference type="InterPro" id="IPR010998">
    <property type="entry name" value="Integrase_recombinase_N"/>
</dbReference>
<dbReference type="Gene3D" id="1.10.443.10">
    <property type="entry name" value="Intergrase catalytic core"/>
    <property type="match status" value="1"/>
</dbReference>
<evidence type="ECO:0000256" key="2">
    <source>
        <dbReference type="ARBA" id="ARBA00023125"/>
    </source>
</evidence>
<dbReference type="InterPro" id="IPR011010">
    <property type="entry name" value="DNA_brk_join_enz"/>
</dbReference>
<dbReference type="EMBL" id="FNIR01000014">
    <property type="protein sequence ID" value="SDP46809.1"/>
    <property type="molecule type" value="Genomic_DNA"/>
</dbReference>
<dbReference type="Proteomes" id="UP000199088">
    <property type="component" value="Unassembled WGS sequence"/>
</dbReference>
<dbReference type="STRING" id="1052260.SAMN05660199_03968"/>
<dbReference type="PANTHER" id="PTHR30349">
    <property type="entry name" value="PHAGE INTEGRASE-RELATED"/>
    <property type="match status" value="1"/>
</dbReference>
<protein>
    <submittedName>
        <fullName evidence="5">Site-specific recombinase XerC</fullName>
    </submittedName>
</protein>
<dbReference type="GO" id="GO:0003677">
    <property type="term" value="F:DNA binding"/>
    <property type="evidence" value="ECO:0007669"/>
    <property type="project" value="UniProtKB-KW"/>
</dbReference>
<sequence length="379" mass="42640">MVMVARPLPERWVQPVAQWEAKLRADGFADGTVRDRIRAVRRAAQAFAGCPWEVSADRVERYADQQSWSDYTRDTWIRTLRLFYEFAVGRGWTTTVPTRTRHEALVKMPAVDVWNVELATWATWLRASDNSPLTIAQRTYHLRRLACALPQWGPWDITLDDLADWMGGLEISTSSRRSLLQSLRAFYRWGLTTGRVSMNPAAELPNIRPKRAVPRPAPEEAVAAALVGDDRVRDMVELGATLGLRRSEIARVHTSWLDRRSDGWWLRVEGKGDQVRDLPVTEELGDRLAALPPGYVFPGNDGGHLSPAHVGKLVARRLSEHWTAHNLRHRFASKAYEVDRDIMAVKDLMGHANVSTTQIYTAVPGGARRRAALAASTVG</sequence>
<keyword evidence="6" id="KW-1185">Reference proteome</keyword>
<reference evidence="6" key="1">
    <citation type="submission" date="2016-10" db="EMBL/GenBank/DDBJ databases">
        <authorList>
            <person name="Varghese N."/>
            <person name="Submissions S."/>
        </authorList>
    </citation>
    <scope>NUCLEOTIDE SEQUENCE [LARGE SCALE GENOMIC DNA]</scope>
    <source>
        <strain evidence="6">DSM 45843</strain>
    </source>
</reference>
<dbReference type="InterPro" id="IPR002104">
    <property type="entry name" value="Integrase_catalytic"/>
</dbReference>
<evidence type="ECO:0000256" key="3">
    <source>
        <dbReference type="ARBA" id="ARBA00023172"/>
    </source>
</evidence>
<feature type="domain" description="Tyr recombinase" evidence="4">
    <location>
        <begin position="212"/>
        <end position="374"/>
    </location>
</feature>
<dbReference type="AlphaFoldDB" id="A0A1H0SYS7"/>
<keyword evidence="3" id="KW-0233">DNA recombination</keyword>
<name>A0A1H0SYS7_9ACTN</name>
<gene>
    <name evidence="5" type="ORF">SAMN05660199_03968</name>
</gene>
<evidence type="ECO:0000259" key="4">
    <source>
        <dbReference type="PROSITE" id="PS51898"/>
    </source>
</evidence>
<evidence type="ECO:0000313" key="5">
    <source>
        <dbReference type="EMBL" id="SDP46809.1"/>
    </source>
</evidence>
<accession>A0A1H0SYS7</accession>
<dbReference type="PANTHER" id="PTHR30349:SF64">
    <property type="entry name" value="PROPHAGE INTEGRASE INTD-RELATED"/>
    <property type="match status" value="1"/>
</dbReference>
<dbReference type="PROSITE" id="PS51898">
    <property type="entry name" value="TYR_RECOMBINASE"/>
    <property type="match status" value="1"/>
</dbReference>
<evidence type="ECO:0000313" key="6">
    <source>
        <dbReference type="Proteomes" id="UP000199088"/>
    </source>
</evidence>
<dbReference type="GO" id="GO:0006310">
    <property type="term" value="P:DNA recombination"/>
    <property type="evidence" value="ECO:0007669"/>
    <property type="project" value="UniProtKB-KW"/>
</dbReference>
<organism evidence="5 6">
    <name type="scientific">Klenkia soli</name>
    <dbReference type="NCBI Taxonomy" id="1052260"/>
    <lineage>
        <taxon>Bacteria</taxon>
        <taxon>Bacillati</taxon>
        <taxon>Actinomycetota</taxon>
        <taxon>Actinomycetes</taxon>
        <taxon>Geodermatophilales</taxon>
        <taxon>Geodermatophilaceae</taxon>
        <taxon>Klenkia</taxon>
    </lineage>
</organism>
<comment type="similarity">
    <text evidence="1">Belongs to the 'phage' integrase family.</text>
</comment>